<dbReference type="EMBL" id="JACHXU010000006">
    <property type="protein sequence ID" value="MBB3206319.1"/>
    <property type="molecule type" value="Genomic_DNA"/>
</dbReference>
<reference evidence="1 2" key="1">
    <citation type="submission" date="2020-08" db="EMBL/GenBank/DDBJ databases">
        <title>Genomic Encyclopedia of Type Strains, Phase III (KMG-III): the genomes of soil and plant-associated and newly described type strains.</title>
        <authorList>
            <person name="Whitman W."/>
        </authorList>
    </citation>
    <scope>NUCLEOTIDE SEQUENCE [LARGE SCALE GENOMIC DNA]</scope>
    <source>
        <strain evidence="1 2">CECT 8075</strain>
    </source>
</reference>
<sequence>MINTLTPTEFPNPDEFEPLDFLVVAPHPDDAEIGMGGTIMRMLDQGMRVGVLDLTSGEPTPHGSMETRIRETAAATSVMNLTWRGNAGLVNRALENTIEARIRIASYIRCLRPRWLFAPYYHDAHPDHLAATLLTEAARFQAKLSKTDMPGPRHHPERLYYYFCIHLRLAVQPAWIVDISEQWERKMEAVRAYESQMITGRPATPPTLIDRIRHEGEHWGRLINRTHGEPFDTKEPLALNSLRDLL</sequence>
<dbReference type="RefSeq" id="WP_184304735.1">
    <property type="nucleotide sequence ID" value="NZ_JACHXU010000006.1"/>
</dbReference>
<proteinExistence type="predicted"/>
<protein>
    <submittedName>
        <fullName evidence="1">Bacillithiol biosynthesis deacetylase BshB1</fullName>
    </submittedName>
</protein>
<dbReference type="SUPFAM" id="SSF102588">
    <property type="entry name" value="LmbE-like"/>
    <property type="match status" value="1"/>
</dbReference>
<dbReference type="Pfam" id="PF02585">
    <property type="entry name" value="PIG-L"/>
    <property type="match status" value="1"/>
</dbReference>
<dbReference type="GO" id="GO:0071793">
    <property type="term" value="P:bacillithiol biosynthetic process"/>
    <property type="evidence" value="ECO:0007669"/>
    <property type="project" value="InterPro"/>
</dbReference>
<gene>
    <name evidence="1" type="ORF">FHS27_002128</name>
</gene>
<dbReference type="InterPro" id="IPR003737">
    <property type="entry name" value="GlcNAc_PI_deacetylase-related"/>
</dbReference>
<comment type="caution">
    <text evidence="1">The sequence shown here is derived from an EMBL/GenBank/DDBJ whole genome shotgun (WGS) entry which is preliminary data.</text>
</comment>
<organism evidence="1 2">
    <name type="scientific">Aporhodopirellula rubra</name>
    <dbReference type="NCBI Taxonomy" id="980271"/>
    <lineage>
        <taxon>Bacteria</taxon>
        <taxon>Pseudomonadati</taxon>
        <taxon>Planctomycetota</taxon>
        <taxon>Planctomycetia</taxon>
        <taxon>Pirellulales</taxon>
        <taxon>Pirellulaceae</taxon>
        <taxon>Aporhodopirellula</taxon>
    </lineage>
</organism>
<name>A0A7W5H5D0_9BACT</name>
<dbReference type="Proteomes" id="UP000536179">
    <property type="component" value="Unassembled WGS sequence"/>
</dbReference>
<dbReference type="GO" id="GO:0019213">
    <property type="term" value="F:deacetylase activity"/>
    <property type="evidence" value="ECO:0007669"/>
    <property type="project" value="InterPro"/>
</dbReference>
<dbReference type="AlphaFoldDB" id="A0A7W5H5D0"/>
<dbReference type="Gene3D" id="3.40.50.10320">
    <property type="entry name" value="LmbE-like"/>
    <property type="match status" value="1"/>
</dbReference>
<accession>A0A7W5H5D0</accession>
<dbReference type="InterPro" id="IPR024078">
    <property type="entry name" value="LmbE-like_dom_sf"/>
</dbReference>
<evidence type="ECO:0000313" key="1">
    <source>
        <dbReference type="EMBL" id="MBB3206319.1"/>
    </source>
</evidence>
<dbReference type="GO" id="GO:0016811">
    <property type="term" value="F:hydrolase activity, acting on carbon-nitrogen (but not peptide) bonds, in linear amides"/>
    <property type="evidence" value="ECO:0007669"/>
    <property type="project" value="TreeGrafter"/>
</dbReference>
<keyword evidence="2" id="KW-1185">Reference proteome</keyword>
<evidence type="ECO:0000313" key="2">
    <source>
        <dbReference type="Proteomes" id="UP000536179"/>
    </source>
</evidence>
<dbReference type="InterPro" id="IPR023842">
    <property type="entry name" value="Bacillithiol_biosynth_BshB1"/>
</dbReference>
<dbReference type="PANTHER" id="PTHR12993">
    <property type="entry name" value="N-ACETYLGLUCOSAMINYL-PHOSPHATIDYLINOSITOL DE-N-ACETYLASE-RELATED"/>
    <property type="match status" value="1"/>
</dbReference>
<dbReference type="NCBIfam" id="TIGR04001">
    <property type="entry name" value="thiol_BshB1"/>
    <property type="match status" value="1"/>
</dbReference>
<dbReference type="PANTHER" id="PTHR12993:SF30">
    <property type="entry name" value="N-ACETYL-ALPHA-D-GLUCOSAMINYL L-MALATE DEACETYLASE 1"/>
    <property type="match status" value="1"/>
</dbReference>